<keyword evidence="6" id="KW-0378">Hydrolase</keyword>
<evidence type="ECO:0000256" key="2">
    <source>
        <dbReference type="ARBA" id="ARBA00032707"/>
    </source>
</evidence>
<reference evidence="6 7" key="1">
    <citation type="submission" date="2018-06" db="EMBL/GenBank/DDBJ databases">
        <authorList>
            <consortium name="Pathogen Informatics"/>
            <person name="Doyle S."/>
        </authorList>
    </citation>
    <scope>NUCLEOTIDE SEQUENCE [LARGE SCALE GENOMIC DNA]</scope>
    <source>
        <strain evidence="6 7">NCTC12157</strain>
    </source>
</reference>
<evidence type="ECO:0000313" key="6">
    <source>
        <dbReference type="EMBL" id="STQ44351.1"/>
    </source>
</evidence>
<keyword evidence="4" id="KW-1133">Transmembrane helix</keyword>
<dbReference type="PANTHER" id="PTHR14969:SF54">
    <property type="entry name" value="PHOSPHATIDYLGLYCEROPHOSPHATASE B"/>
    <property type="match status" value="1"/>
</dbReference>
<dbReference type="InterPro" id="IPR036938">
    <property type="entry name" value="PAP2/HPO_sf"/>
</dbReference>
<dbReference type="EC" id="3.6.1.27" evidence="1"/>
<protein>
    <recommendedName>
        <fullName evidence="1">undecaprenyl-diphosphate phosphatase</fullName>
        <ecNumber evidence="1">3.6.1.27</ecNumber>
    </recommendedName>
    <alternativeName>
        <fullName evidence="2">Undecaprenyl pyrophosphate phosphatase</fullName>
    </alternativeName>
</protein>
<dbReference type="InterPro" id="IPR000326">
    <property type="entry name" value="PAP2/HPO"/>
</dbReference>
<proteinExistence type="predicted"/>
<evidence type="ECO:0000256" key="3">
    <source>
        <dbReference type="ARBA" id="ARBA00047594"/>
    </source>
</evidence>
<dbReference type="PANTHER" id="PTHR14969">
    <property type="entry name" value="SPHINGOSINE-1-PHOSPHATE PHOSPHOHYDROLASE"/>
    <property type="match status" value="1"/>
</dbReference>
<dbReference type="Proteomes" id="UP000254304">
    <property type="component" value="Unassembled WGS sequence"/>
</dbReference>
<dbReference type="Gene3D" id="1.20.144.10">
    <property type="entry name" value="Phosphatidic acid phosphatase type 2/haloperoxidase"/>
    <property type="match status" value="1"/>
</dbReference>
<dbReference type="EMBL" id="UGGO01000001">
    <property type="protein sequence ID" value="STQ44351.1"/>
    <property type="molecule type" value="Genomic_DNA"/>
</dbReference>
<dbReference type="GO" id="GO:0005886">
    <property type="term" value="C:plasma membrane"/>
    <property type="evidence" value="ECO:0007669"/>
    <property type="project" value="TreeGrafter"/>
</dbReference>
<dbReference type="Pfam" id="PF01569">
    <property type="entry name" value="PAP2"/>
    <property type="match status" value="1"/>
</dbReference>
<dbReference type="SMART" id="SM00014">
    <property type="entry name" value="acidPPc"/>
    <property type="match status" value="1"/>
</dbReference>
<feature type="domain" description="Phosphatidic acid phosphatase type 2/haloperoxidase" evidence="5">
    <location>
        <begin position="80"/>
        <end position="227"/>
    </location>
</feature>
<dbReference type="CDD" id="cd01610">
    <property type="entry name" value="PAP2_like"/>
    <property type="match status" value="1"/>
</dbReference>
<evidence type="ECO:0000259" key="5">
    <source>
        <dbReference type="SMART" id="SM00014"/>
    </source>
</evidence>
<dbReference type="GeneID" id="78380282"/>
<dbReference type="RefSeq" id="WP_034790959.1">
    <property type="nucleotide sequence ID" value="NZ_VXKG01000001.1"/>
</dbReference>
<dbReference type="AlphaFoldDB" id="A0A377N9W4"/>
<feature type="transmembrane region" description="Helical" evidence="4">
    <location>
        <begin position="212"/>
        <end position="230"/>
    </location>
</feature>
<feature type="transmembrane region" description="Helical" evidence="4">
    <location>
        <begin position="186"/>
        <end position="206"/>
    </location>
</feature>
<dbReference type="SUPFAM" id="SSF48317">
    <property type="entry name" value="Acid phosphatase/Vanadium-dependent haloperoxidase"/>
    <property type="match status" value="1"/>
</dbReference>
<comment type="catalytic activity">
    <reaction evidence="3">
        <text>di-trans,octa-cis-undecaprenyl diphosphate + H2O = di-trans,octa-cis-undecaprenyl phosphate + phosphate + H(+)</text>
        <dbReference type="Rhea" id="RHEA:28094"/>
        <dbReference type="ChEBI" id="CHEBI:15377"/>
        <dbReference type="ChEBI" id="CHEBI:15378"/>
        <dbReference type="ChEBI" id="CHEBI:43474"/>
        <dbReference type="ChEBI" id="CHEBI:58405"/>
        <dbReference type="ChEBI" id="CHEBI:60392"/>
        <dbReference type="EC" id="3.6.1.27"/>
    </reaction>
</comment>
<gene>
    <name evidence="6" type="primary">pgpB</name>
    <name evidence="6" type="ORF">NCTC12157_02071</name>
</gene>
<feature type="transmembrane region" description="Helical" evidence="4">
    <location>
        <begin position="75"/>
        <end position="92"/>
    </location>
</feature>
<sequence>MYHIVRRVLLGTVILLAMPAVVWASGWLWTPGMNPDILRPLFWVTETVSEPWGILTTIVLCAWFLWCLRFRLKAAVVLVVILCASIVIGQYVKDFIKAEVKEPRPYVAWLGTSHEMDVLEFYAMKGKERGKEVKALLGDDSDLPKWLKKSWQSDTGYAFPSGHTMFAATWALLALGILWPRRHFKTVTFMMAWAVIVMGSRLVLGMHWPRDLMASTAISAVLVIIACWLTERFIGPLKPPPAEQREIAEREADEAK</sequence>
<feature type="transmembrane region" description="Helical" evidence="4">
    <location>
        <begin position="157"/>
        <end position="179"/>
    </location>
</feature>
<name>A0A377N9W4_9GAMM</name>
<organism evidence="6 7">
    <name type="scientific">Ewingella americana</name>
    <dbReference type="NCBI Taxonomy" id="41202"/>
    <lineage>
        <taxon>Bacteria</taxon>
        <taxon>Pseudomonadati</taxon>
        <taxon>Pseudomonadota</taxon>
        <taxon>Gammaproteobacteria</taxon>
        <taxon>Enterobacterales</taxon>
        <taxon>Yersiniaceae</taxon>
        <taxon>Ewingella</taxon>
    </lineage>
</organism>
<keyword evidence="4" id="KW-0812">Transmembrane</keyword>
<keyword evidence="4" id="KW-0472">Membrane</keyword>
<evidence type="ECO:0000256" key="1">
    <source>
        <dbReference type="ARBA" id="ARBA00012374"/>
    </source>
</evidence>
<accession>A0A377N9W4</accession>
<dbReference type="GO" id="GO:0050380">
    <property type="term" value="F:undecaprenyl-diphosphatase activity"/>
    <property type="evidence" value="ECO:0007669"/>
    <property type="project" value="UniProtKB-EC"/>
</dbReference>
<evidence type="ECO:0000313" key="7">
    <source>
        <dbReference type="Proteomes" id="UP000254304"/>
    </source>
</evidence>
<feature type="transmembrane region" description="Helical" evidence="4">
    <location>
        <begin position="48"/>
        <end position="68"/>
    </location>
</feature>
<dbReference type="NCBIfam" id="NF007975">
    <property type="entry name" value="PRK10699.1"/>
    <property type="match status" value="1"/>
</dbReference>
<evidence type="ECO:0000256" key="4">
    <source>
        <dbReference type="SAM" id="Phobius"/>
    </source>
</evidence>